<accession>H6Q607</accession>
<dbReference type="Proteomes" id="UP000009062">
    <property type="component" value="Chromosome"/>
</dbReference>
<dbReference type="InterPro" id="IPR029063">
    <property type="entry name" value="SAM-dependent_MTases_sf"/>
</dbReference>
<dbReference type="GO" id="GO:0032259">
    <property type="term" value="P:methylation"/>
    <property type="evidence" value="ECO:0007669"/>
    <property type="project" value="UniProtKB-KW"/>
</dbReference>
<protein>
    <submittedName>
        <fullName evidence="2">Adenine-specific DNA methylase containing a Zn-ribbon</fullName>
    </submittedName>
</protein>
<dbReference type="Gene3D" id="3.40.50.150">
    <property type="entry name" value="Vaccinia Virus protein VP39"/>
    <property type="match status" value="1"/>
</dbReference>
<name>H6Q607_PYROT</name>
<reference evidence="2 3" key="1">
    <citation type="journal article" date="2012" name="Stand. Genomic Sci.">
        <title>Complete genome sequence of Pyrobaculum oguniense.</title>
        <authorList>
            <person name="Bernick D.L."/>
            <person name="Karplus K."/>
            <person name="Lui L.M."/>
            <person name="Coker J.K."/>
            <person name="Murphy J.N."/>
            <person name="Chan P.P."/>
            <person name="Cozen A.E."/>
            <person name="Lowe T.M."/>
        </authorList>
    </citation>
    <scope>NUCLEOTIDE SEQUENCE [LARGE SCALE GENOMIC DNA]</scope>
    <source>
        <strain evidence="2 3">TE7</strain>
    </source>
</reference>
<keyword evidence="2" id="KW-0489">Methyltransferase</keyword>
<gene>
    <name evidence="2" type="ordered locus">Pogu_0010</name>
</gene>
<dbReference type="HOGENOM" id="CLU_007795_2_0_2"/>
<dbReference type="Pfam" id="PF06634">
    <property type="entry name" value="DUF1156"/>
    <property type="match status" value="1"/>
</dbReference>
<evidence type="ECO:0000313" key="3">
    <source>
        <dbReference type="Proteomes" id="UP000009062"/>
    </source>
</evidence>
<dbReference type="GO" id="GO:0008168">
    <property type="term" value="F:methyltransferase activity"/>
    <property type="evidence" value="ECO:0007669"/>
    <property type="project" value="UniProtKB-KW"/>
</dbReference>
<proteinExistence type="predicted"/>
<dbReference type="AlphaFoldDB" id="H6Q607"/>
<organism evidence="2 3">
    <name type="scientific">Pyrobaculum oguniense (strain DSM 13380 / JCM 10595 / TE7)</name>
    <dbReference type="NCBI Taxonomy" id="698757"/>
    <lineage>
        <taxon>Archaea</taxon>
        <taxon>Thermoproteota</taxon>
        <taxon>Thermoprotei</taxon>
        <taxon>Thermoproteales</taxon>
        <taxon>Thermoproteaceae</taxon>
        <taxon>Pyrobaculum</taxon>
    </lineage>
</organism>
<dbReference type="GO" id="GO:0003676">
    <property type="term" value="F:nucleic acid binding"/>
    <property type="evidence" value="ECO:0007669"/>
    <property type="project" value="InterPro"/>
</dbReference>
<dbReference type="EMBL" id="CP003316">
    <property type="protein sequence ID" value="AFA38037.1"/>
    <property type="molecule type" value="Genomic_DNA"/>
</dbReference>
<evidence type="ECO:0000259" key="1">
    <source>
        <dbReference type="Pfam" id="PF06634"/>
    </source>
</evidence>
<evidence type="ECO:0000313" key="2">
    <source>
        <dbReference type="EMBL" id="AFA38037.1"/>
    </source>
</evidence>
<keyword evidence="2" id="KW-0808">Transferase</keyword>
<feature type="domain" description="DUF1156" evidence="1">
    <location>
        <begin position="9"/>
        <end position="62"/>
    </location>
</feature>
<dbReference type="STRING" id="698757.Pogu_0010"/>
<dbReference type="SUPFAM" id="SSF53335">
    <property type="entry name" value="S-adenosyl-L-methionine-dependent methyltransferases"/>
    <property type="match status" value="1"/>
</dbReference>
<keyword evidence="3" id="KW-1185">Reference proteome</keyword>
<dbReference type="REBASE" id="47481">
    <property type="entry name" value="M.PogTE7ORF10P"/>
</dbReference>
<dbReference type="InterPro" id="IPR009537">
    <property type="entry name" value="DUF1156"/>
</dbReference>
<sequence length="894" mass="101312">METYFMPSFPAEAVNEYSKVEKGPGRPPHWEMVFWWTRKPLASARAAIAAALLPSGAYPTQEQFLNDLFPCRHERKTAHACNPSPRLVEKLRGKKLLDPFAGFGSIPLEAMRLGLDVTAVELLPTAYVFLKAVLEYPHRYGREVVETTGREVKELGLEDVAKKFSGARQISDSGRYKVPRLIYDVARWGRWVAQRLREDPDIKELYDENVAVYIGTWEVKCPAGDHYTPLVGNWWLARVKTGKEYERLAWMTWRDGKIEVVDLNEECRKIKAGNCNMLKAVVKTGGEEEEGGSVEWGGMKFVVPGKNVDGKGEVAKCLHCRVDIDHRVVDGRLKKPVKGRKKEGEWYVKWALRQWNNNLERYLNGEITLQELRNSLARPILLIKVKLKNNDLEFELATPQDAEKLWKALEKLKQMWGDPDIPYENIQPYGGATLGDIYKIFIKYRNLFNPRQLLTLVKLVKLVRETGKRVEEEKLREGWSREDAHKYAEAVTTYLAIALCKHADWNSIVSGWQLSYLIAAHTLAMRGIAIVWNWGEYNPLSKYRGTIKAMLENVIDGLSYLVNAVSGSPSGVRVLLDDATTLDKLSGEKFDLIVTDPPYAYDVAYAELSDFYYVWLKRALSDNDGRSLKPRFLQESFFDEFGEEIPTQWKVFAPREVSESEGRREYFKSEPFEVLLARAFTNLLRFLKENGHLVVYYVAKKPEAWAAFVRALWEGAGLELVAAHPVATESEESVVARGKASVLGGYLSVWRRRRGERPLELSDREAVVKAVAERFKQFSSQARGAKGHTLWVYAYLAALSFLTEHWPVKRRGAELRAEELVEAAVDLAFEALLRDAGVELADAASRAYLALRLLEGKEGRVDSDVLSHVERAVGGFGQRLGEVGACEAGGGRRG</sequence>
<dbReference type="PROSITE" id="PS00092">
    <property type="entry name" value="N6_MTASE"/>
    <property type="match status" value="1"/>
</dbReference>
<dbReference type="eggNOG" id="arCOG00889">
    <property type="taxonomic scope" value="Archaea"/>
</dbReference>
<dbReference type="InterPro" id="IPR002052">
    <property type="entry name" value="DNA_methylase_N6_adenine_CS"/>
</dbReference>
<dbReference type="KEGG" id="pog:Pogu_0010"/>